<feature type="transmembrane region" description="Helical" evidence="10">
    <location>
        <begin position="313"/>
        <end position="331"/>
    </location>
</feature>
<feature type="transmembrane region" description="Helical" evidence="10">
    <location>
        <begin position="163"/>
        <end position="182"/>
    </location>
</feature>
<evidence type="ECO:0000313" key="11">
    <source>
        <dbReference type="EMBL" id="MPM06470.1"/>
    </source>
</evidence>
<keyword evidence="7 10" id="KW-1133">Transmembrane helix</keyword>
<dbReference type="PANTHER" id="PTHR32024">
    <property type="entry name" value="TRK SYSTEM POTASSIUM UPTAKE PROTEIN TRKG-RELATED"/>
    <property type="match status" value="1"/>
</dbReference>
<dbReference type="AlphaFoldDB" id="A0A644WRK5"/>
<dbReference type="EMBL" id="VSSQ01001231">
    <property type="protein sequence ID" value="MPM06470.1"/>
    <property type="molecule type" value="Genomic_DNA"/>
</dbReference>
<name>A0A644WRK5_9ZZZZ</name>
<keyword evidence="4" id="KW-0633">Potassium transport</keyword>
<comment type="subcellular location">
    <subcellularLocation>
        <location evidence="1">Cell membrane</location>
        <topology evidence="1">Multi-pass membrane protein</topology>
    </subcellularLocation>
</comment>
<dbReference type="GO" id="GO:0005886">
    <property type="term" value="C:plasma membrane"/>
    <property type="evidence" value="ECO:0007669"/>
    <property type="project" value="UniProtKB-SubCell"/>
</dbReference>
<feature type="transmembrane region" description="Helical" evidence="10">
    <location>
        <begin position="134"/>
        <end position="157"/>
    </location>
</feature>
<evidence type="ECO:0000256" key="3">
    <source>
        <dbReference type="ARBA" id="ARBA00022475"/>
    </source>
</evidence>
<dbReference type="NCBIfam" id="TIGR00933">
    <property type="entry name" value="2a38"/>
    <property type="match status" value="1"/>
</dbReference>
<proteinExistence type="predicted"/>
<feature type="transmembrane region" description="Helical" evidence="10">
    <location>
        <begin position="352"/>
        <end position="372"/>
    </location>
</feature>
<feature type="transmembrane region" description="Helical" evidence="10">
    <location>
        <begin position="411"/>
        <end position="432"/>
    </location>
</feature>
<comment type="caution">
    <text evidence="11">The sequence shown here is derived from an EMBL/GenBank/DDBJ whole genome shotgun (WGS) entry which is preliminary data.</text>
</comment>
<keyword evidence="3" id="KW-1003">Cell membrane</keyword>
<evidence type="ECO:0000256" key="6">
    <source>
        <dbReference type="ARBA" id="ARBA00022958"/>
    </source>
</evidence>
<keyword evidence="6" id="KW-0630">Potassium</keyword>
<evidence type="ECO:0000256" key="10">
    <source>
        <dbReference type="SAM" id="Phobius"/>
    </source>
</evidence>
<evidence type="ECO:0000256" key="7">
    <source>
        <dbReference type="ARBA" id="ARBA00022989"/>
    </source>
</evidence>
<reference evidence="11" key="1">
    <citation type="submission" date="2019-08" db="EMBL/GenBank/DDBJ databases">
        <authorList>
            <person name="Kucharzyk K."/>
            <person name="Murdoch R.W."/>
            <person name="Higgins S."/>
            <person name="Loffler F."/>
        </authorList>
    </citation>
    <scope>NUCLEOTIDE SEQUENCE</scope>
</reference>
<evidence type="ECO:0000256" key="5">
    <source>
        <dbReference type="ARBA" id="ARBA00022692"/>
    </source>
</evidence>
<organism evidence="11">
    <name type="scientific">bioreactor metagenome</name>
    <dbReference type="NCBI Taxonomy" id="1076179"/>
    <lineage>
        <taxon>unclassified sequences</taxon>
        <taxon>metagenomes</taxon>
        <taxon>ecological metagenomes</taxon>
    </lineage>
</organism>
<evidence type="ECO:0000256" key="2">
    <source>
        <dbReference type="ARBA" id="ARBA00022448"/>
    </source>
</evidence>
<protein>
    <submittedName>
        <fullName evidence="11">Ktr system potassium uptake protein B</fullName>
    </submittedName>
</protein>
<evidence type="ECO:0000256" key="8">
    <source>
        <dbReference type="ARBA" id="ARBA00023065"/>
    </source>
</evidence>
<dbReference type="PANTHER" id="PTHR32024:SF1">
    <property type="entry name" value="KTR SYSTEM POTASSIUM UPTAKE PROTEIN B"/>
    <property type="match status" value="1"/>
</dbReference>
<feature type="transmembrane region" description="Helical" evidence="10">
    <location>
        <begin position="16"/>
        <end position="36"/>
    </location>
</feature>
<feature type="transmembrane region" description="Helical" evidence="10">
    <location>
        <begin position="48"/>
        <end position="67"/>
    </location>
</feature>
<dbReference type="GO" id="GO:0015379">
    <property type="term" value="F:potassium:chloride symporter activity"/>
    <property type="evidence" value="ECO:0007669"/>
    <property type="project" value="InterPro"/>
</dbReference>
<accession>A0A644WRK5</accession>
<sequence length="451" mass="49137">MKKIYNVVCGVKRNPYMVFFLGFTTIILIGAILLTLPVASQNGRSVGFVNALFTATSAVCVTGLVVVNTASHWTVFGKTIIVMLIQVGGLGVMTMTALISFFIGKRMSLKTRVFIMEERNVDELQGVVRLTKNILIFTFVIELIGAILFSFVFIRDYGIQKGIGFSVFHAVSSFCNAGFDLIGNSMINYVDNPVITLAVCGLIVIGGIGYYVFWDVYETKKFHMLTLHSKLVIVITATLLIGGTIMMFALEHNNPETMGNLSLSGKIQAAIFQAVNPRTAGFNSIPTEKIRMSTAVFTIFLMFIGGSPASTAGGIKTTTFGVLIVSFYNLVKGKRDFEVFERRITPDTTIRAAAILMISLLLVIVVSFVLAITEEATGYDFLDMLFETVSAFATVGLSKGLTPYLSDAGKLILSLVMLIGRVGPMTVAYAFLKQNKNIGNYTYPEGKVIIG</sequence>
<dbReference type="Pfam" id="PF02386">
    <property type="entry name" value="TrkH"/>
    <property type="match status" value="1"/>
</dbReference>
<keyword evidence="8" id="KW-0406">Ion transport</keyword>
<feature type="transmembrane region" description="Helical" evidence="10">
    <location>
        <begin position="194"/>
        <end position="212"/>
    </location>
</feature>
<keyword evidence="5 10" id="KW-0812">Transmembrane</keyword>
<gene>
    <name evidence="11" type="primary">ktrB_10</name>
    <name evidence="11" type="ORF">SDC9_52771</name>
</gene>
<evidence type="ECO:0000256" key="1">
    <source>
        <dbReference type="ARBA" id="ARBA00004651"/>
    </source>
</evidence>
<dbReference type="InterPro" id="IPR003445">
    <property type="entry name" value="Cat_transpt"/>
</dbReference>
<evidence type="ECO:0000256" key="4">
    <source>
        <dbReference type="ARBA" id="ARBA00022538"/>
    </source>
</evidence>
<keyword evidence="2" id="KW-0813">Transport</keyword>
<feature type="transmembrane region" description="Helical" evidence="10">
    <location>
        <begin position="79"/>
        <end position="103"/>
    </location>
</feature>
<dbReference type="InterPro" id="IPR004772">
    <property type="entry name" value="TrkH"/>
</dbReference>
<keyword evidence="9 10" id="KW-0472">Membrane</keyword>
<evidence type="ECO:0000256" key="9">
    <source>
        <dbReference type="ARBA" id="ARBA00023136"/>
    </source>
</evidence>
<feature type="transmembrane region" description="Helical" evidence="10">
    <location>
        <begin position="232"/>
        <end position="250"/>
    </location>
</feature>